<reference evidence="2" key="1">
    <citation type="submission" date="2014-11" db="EMBL/GenBank/DDBJ databases">
        <authorList>
            <person name="Geib S."/>
        </authorList>
    </citation>
    <scope>NUCLEOTIDE SEQUENCE</scope>
</reference>
<dbReference type="EMBL" id="GBXI01015676">
    <property type="protein sequence ID" value="JAC98615.1"/>
    <property type="molecule type" value="Transcribed_RNA"/>
</dbReference>
<organism evidence="2">
    <name type="scientific">Zeugodacus cucurbitae</name>
    <name type="common">Melon fruit fly</name>
    <name type="synonym">Bactrocera cucurbitae</name>
    <dbReference type="NCBI Taxonomy" id="28588"/>
    <lineage>
        <taxon>Eukaryota</taxon>
        <taxon>Metazoa</taxon>
        <taxon>Ecdysozoa</taxon>
        <taxon>Arthropoda</taxon>
        <taxon>Hexapoda</taxon>
        <taxon>Insecta</taxon>
        <taxon>Pterygota</taxon>
        <taxon>Neoptera</taxon>
        <taxon>Endopterygota</taxon>
        <taxon>Diptera</taxon>
        <taxon>Brachycera</taxon>
        <taxon>Muscomorpha</taxon>
        <taxon>Tephritoidea</taxon>
        <taxon>Tephritidae</taxon>
        <taxon>Zeugodacus</taxon>
        <taxon>Zeugodacus</taxon>
    </lineage>
</organism>
<evidence type="ECO:0000313" key="2">
    <source>
        <dbReference type="EMBL" id="JAC98615.1"/>
    </source>
</evidence>
<reference evidence="2" key="2">
    <citation type="journal article" date="2015" name="Gigascience">
        <title>Reconstructing a comprehensive transcriptome assembly of a white-pupal translocated strain of the pest fruit fly Bactrocera cucurbitae.</title>
        <authorList>
            <person name="Sim S.B."/>
            <person name="Calla B."/>
            <person name="Hall B."/>
            <person name="DeRego T."/>
            <person name="Geib S.M."/>
        </authorList>
    </citation>
    <scope>NUCLEOTIDE SEQUENCE</scope>
</reference>
<sequence>MKLSAMAKTLLSLAFFTIVINNVLASPSSGDIDLSQINVNDLKQNLPAEFANTNLTLDDAKTLLRDKCVEVAGKEKGEAAYTDIENAVATLTECGTNILNYTALQAEIEKASPDGELDVVFNKYCNKQPEALNCISEFNNKLAVCLDKEEKEHQDVFMRIVKSLLSFICHKGGDQIALFIAEKGPECLDSKKDDIQNCINSTFSGYIPKNGIENIKSLPKFVMGMKQCGEMEELEKCIVQKLETCSEITPANIVESMFRFIKNETICHNSPRVAKQASITSGVNSSAMLQQLGGVMWLIAASLLHQIIKRVQT</sequence>
<accession>A0A0A1WIV9</accession>
<dbReference type="AlphaFoldDB" id="A0A0A1WIV9"/>
<proteinExistence type="predicted"/>
<name>A0A0A1WIV9_ZEUCU</name>
<dbReference type="InterPro" id="IPR009832">
    <property type="entry name" value="DUF1397"/>
</dbReference>
<feature type="chain" id="PRO_5001993876" evidence="1">
    <location>
        <begin position="26"/>
        <end position="313"/>
    </location>
</feature>
<protein>
    <submittedName>
        <fullName evidence="2">27 kDa hemolymph protein</fullName>
    </submittedName>
</protein>
<dbReference type="PANTHER" id="PTHR20997:SF2">
    <property type="entry name" value="EG:BACR42I17.2 PROTEIN-RELATED"/>
    <property type="match status" value="1"/>
</dbReference>
<dbReference type="Pfam" id="PF07165">
    <property type="entry name" value="DUF1397"/>
    <property type="match status" value="1"/>
</dbReference>
<keyword evidence="1" id="KW-0732">Signal</keyword>
<feature type="signal peptide" evidence="1">
    <location>
        <begin position="1"/>
        <end position="25"/>
    </location>
</feature>
<gene>
    <name evidence="2" type="primary">P27K_0</name>
    <name evidence="2" type="ORF">g.6813</name>
</gene>
<dbReference type="PANTHER" id="PTHR20997">
    <property type="entry name" value="EG:BACR42I17.2 PROTEIN-RELATED"/>
    <property type="match status" value="1"/>
</dbReference>
<evidence type="ECO:0000256" key="1">
    <source>
        <dbReference type="SAM" id="SignalP"/>
    </source>
</evidence>